<keyword evidence="2" id="KW-0624">Polysaccharide degradation</keyword>
<evidence type="ECO:0000259" key="4">
    <source>
        <dbReference type="PROSITE" id="PS50853"/>
    </source>
</evidence>
<keyword evidence="3" id="KW-0732">Signal</keyword>
<reference evidence="6" key="1">
    <citation type="journal article" date="2019" name="Int. J. Syst. Evol. Microbiol.">
        <title>The Global Catalogue of Microorganisms (GCM) 10K type strain sequencing project: providing services to taxonomists for standard genome sequencing and annotation.</title>
        <authorList>
            <consortium name="The Broad Institute Genomics Platform"/>
            <consortium name="The Broad Institute Genome Sequencing Center for Infectious Disease"/>
            <person name="Wu L."/>
            <person name="Ma J."/>
        </authorList>
    </citation>
    <scope>NUCLEOTIDE SEQUENCE [LARGE SCALE GENOMIC DNA]</scope>
    <source>
        <strain evidence="6">JCM 14309</strain>
    </source>
</reference>
<dbReference type="InterPro" id="IPR036116">
    <property type="entry name" value="FN3_sf"/>
</dbReference>
<feature type="signal peptide" evidence="3">
    <location>
        <begin position="1"/>
        <end position="23"/>
    </location>
</feature>
<gene>
    <name evidence="5" type="ORF">GCM10010529_23760</name>
</gene>
<evidence type="ECO:0000256" key="3">
    <source>
        <dbReference type="SAM" id="SignalP"/>
    </source>
</evidence>
<dbReference type="Proteomes" id="UP001500236">
    <property type="component" value="Unassembled WGS sequence"/>
</dbReference>
<evidence type="ECO:0000256" key="2">
    <source>
        <dbReference type="ARBA" id="ARBA00023326"/>
    </source>
</evidence>
<keyword evidence="2" id="KW-0119">Carbohydrate metabolism</keyword>
<feature type="chain" id="PRO_5046101202" description="Fibronectin type-III domain-containing protein" evidence="3">
    <location>
        <begin position="24"/>
        <end position="157"/>
    </location>
</feature>
<dbReference type="PROSITE" id="PS50853">
    <property type="entry name" value="FN3"/>
    <property type="match status" value="1"/>
</dbReference>
<feature type="domain" description="Fibronectin type-III" evidence="4">
    <location>
        <begin position="51"/>
        <end position="148"/>
    </location>
</feature>
<evidence type="ECO:0000256" key="1">
    <source>
        <dbReference type="ARBA" id="ARBA00023295"/>
    </source>
</evidence>
<evidence type="ECO:0000313" key="5">
    <source>
        <dbReference type="EMBL" id="GAA3070712.1"/>
    </source>
</evidence>
<evidence type="ECO:0000313" key="6">
    <source>
        <dbReference type="Proteomes" id="UP001500236"/>
    </source>
</evidence>
<dbReference type="InterPro" id="IPR013783">
    <property type="entry name" value="Ig-like_fold"/>
</dbReference>
<proteinExistence type="predicted"/>
<protein>
    <recommendedName>
        <fullName evidence="4">Fibronectin type-III domain-containing protein</fullName>
    </recommendedName>
</protein>
<accession>A0ABP6M344</accession>
<sequence>MRRLLAATAVLGLVCLGASSSVAPRIEPTEASWTHQQPAGAATLSAATVPPVANLSCSGSLLLGRLTITWSHPAGTLPRQGYQIQRFSSPTSNTPTHTFTVGPNATQYVNSNLALLNTTRWEVRTVGPGGWTSAPWAMQVVQLATALSCTPESGPRV</sequence>
<keyword evidence="6" id="KW-1185">Reference proteome</keyword>
<dbReference type="InterPro" id="IPR003961">
    <property type="entry name" value="FN3_dom"/>
</dbReference>
<dbReference type="Gene3D" id="2.60.40.10">
    <property type="entry name" value="Immunoglobulins"/>
    <property type="match status" value="1"/>
</dbReference>
<comment type="caution">
    <text evidence="5">The sequence shown here is derived from an EMBL/GenBank/DDBJ whole genome shotgun (WGS) entry which is preliminary data.</text>
</comment>
<dbReference type="EMBL" id="BAAAVT010000015">
    <property type="protein sequence ID" value="GAA3070712.1"/>
    <property type="molecule type" value="Genomic_DNA"/>
</dbReference>
<name>A0ABP6M344_9MICC</name>
<organism evidence="5 6">
    <name type="scientific">Nesterenkonia aethiopica</name>
    <dbReference type="NCBI Taxonomy" id="269144"/>
    <lineage>
        <taxon>Bacteria</taxon>
        <taxon>Bacillati</taxon>
        <taxon>Actinomycetota</taxon>
        <taxon>Actinomycetes</taxon>
        <taxon>Micrococcales</taxon>
        <taxon>Micrococcaceae</taxon>
        <taxon>Nesterenkonia</taxon>
    </lineage>
</organism>
<dbReference type="SUPFAM" id="SSF49265">
    <property type="entry name" value="Fibronectin type III"/>
    <property type="match status" value="1"/>
</dbReference>
<keyword evidence="1" id="KW-0378">Hydrolase</keyword>
<keyword evidence="1" id="KW-0326">Glycosidase</keyword>